<proteinExistence type="predicted"/>
<organism evidence="1 2">
    <name type="scientific">[Clostridium] fimetarium</name>
    <dbReference type="NCBI Taxonomy" id="99656"/>
    <lineage>
        <taxon>Bacteria</taxon>
        <taxon>Bacillati</taxon>
        <taxon>Bacillota</taxon>
        <taxon>Clostridia</taxon>
        <taxon>Lachnospirales</taxon>
        <taxon>Lachnospiraceae</taxon>
    </lineage>
</organism>
<protein>
    <submittedName>
        <fullName evidence="1">Uncharacterized protein</fullName>
    </submittedName>
</protein>
<sequence length="33" mass="3484">MSAEIIQIVVIQEAPDSAAKQRCKDLGKVLAAS</sequence>
<accession>A0A1I0Q8D5</accession>
<evidence type="ECO:0000313" key="2">
    <source>
        <dbReference type="Proteomes" id="UP000199701"/>
    </source>
</evidence>
<gene>
    <name evidence="1" type="ORF">SAMN05421659_10779</name>
</gene>
<evidence type="ECO:0000313" key="1">
    <source>
        <dbReference type="EMBL" id="SEW23129.1"/>
    </source>
</evidence>
<dbReference type="EMBL" id="FOJI01000007">
    <property type="protein sequence ID" value="SEW23129.1"/>
    <property type="molecule type" value="Genomic_DNA"/>
</dbReference>
<dbReference type="Proteomes" id="UP000199701">
    <property type="component" value="Unassembled WGS sequence"/>
</dbReference>
<reference evidence="1 2" key="1">
    <citation type="submission" date="2016-10" db="EMBL/GenBank/DDBJ databases">
        <authorList>
            <person name="de Groot N.N."/>
        </authorList>
    </citation>
    <scope>NUCLEOTIDE SEQUENCE [LARGE SCALE GENOMIC DNA]</scope>
    <source>
        <strain evidence="1 2">DSM 9179</strain>
    </source>
</reference>
<keyword evidence="2" id="KW-1185">Reference proteome</keyword>
<name>A0A1I0Q8D5_9FIRM</name>
<dbReference type="AlphaFoldDB" id="A0A1I0Q8D5"/>